<evidence type="ECO:0000256" key="1">
    <source>
        <dbReference type="SAM" id="MobiDB-lite"/>
    </source>
</evidence>
<dbReference type="AlphaFoldDB" id="A0A843X1U2"/>
<evidence type="ECO:0000313" key="2">
    <source>
        <dbReference type="EMBL" id="MQM09210.1"/>
    </source>
</evidence>
<name>A0A843X1U2_COLES</name>
<accession>A0A843X1U2</accession>
<organism evidence="2 3">
    <name type="scientific">Colocasia esculenta</name>
    <name type="common">Wild taro</name>
    <name type="synonym">Arum esculentum</name>
    <dbReference type="NCBI Taxonomy" id="4460"/>
    <lineage>
        <taxon>Eukaryota</taxon>
        <taxon>Viridiplantae</taxon>
        <taxon>Streptophyta</taxon>
        <taxon>Embryophyta</taxon>
        <taxon>Tracheophyta</taxon>
        <taxon>Spermatophyta</taxon>
        <taxon>Magnoliopsida</taxon>
        <taxon>Liliopsida</taxon>
        <taxon>Araceae</taxon>
        <taxon>Aroideae</taxon>
        <taxon>Colocasieae</taxon>
        <taxon>Colocasia</taxon>
    </lineage>
</organism>
<feature type="region of interest" description="Disordered" evidence="1">
    <location>
        <begin position="52"/>
        <end position="104"/>
    </location>
</feature>
<feature type="compositionally biased region" description="Basic and acidic residues" evidence="1">
    <location>
        <begin position="82"/>
        <end position="92"/>
    </location>
</feature>
<gene>
    <name evidence="2" type="ORF">Taro_042077</name>
</gene>
<sequence length="263" mass="29835">MCPRSQQFLWILNRVLDPPFHLVFGVRSVLLHRQELGVNTLDAKISHRRPAIVPSKPLNSQRLPPTMAGRTRRSSLPIQDEELSRTDEEQHEVLAPQGSPTPPPPPLADYGTVMQGIVQAIQTLAQTQVAFQTQFQAQVQAPAQQDCGLGGVSIMERFKRMAPPSFKGESEPLVAESWLREIEKIFRAIREESKTRNVARTISAAKEEDEEAHEKTATNYGTNRINLLASSFGRQREAHMCALWQAPRRRRMLDEVRKMSQVW</sequence>
<comment type="caution">
    <text evidence="2">The sequence shown here is derived from an EMBL/GenBank/DDBJ whole genome shotgun (WGS) entry which is preliminary data.</text>
</comment>
<reference evidence="2" key="1">
    <citation type="submission" date="2017-07" db="EMBL/GenBank/DDBJ databases">
        <title>Taro Niue Genome Assembly and Annotation.</title>
        <authorList>
            <person name="Atibalentja N."/>
            <person name="Keating K."/>
            <person name="Fields C.J."/>
        </authorList>
    </citation>
    <scope>NUCLEOTIDE SEQUENCE</scope>
    <source>
        <strain evidence="2">Niue_2</strain>
        <tissue evidence="2">Leaf</tissue>
    </source>
</reference>
<evidence type="ECO:0000313" key="3">
    <source>
        <dbReference type="Proteomes" id="UP000652761"/>
    </source>
</evidence>
<dbReference type="Proteomes" id="UP000652761">
    <property type="component" value="Unassembled WGS sequence"/>
</dbReference>
<dbReference type="EMBL" id="NMUH01004317">
    <property type="protein sequence ID" value="MQM09210.1"/>
    <property type="molecule type" value="Genomic_DNA"/>
</dbReference>
<proteinExistence type="predicted"/>
<keyword evidence="3" id="KW-1185">Reference proteome</keyword>
<protein>
    <submittedName>
        <fullName evidence="2">Uncharacterized protein</fullName>
    </submittedName>
</protein>